<feature type="transmembrane region" description="Helical" evidence="7">
    <location>
        <begin position="208"/>
        <end position="238"/>
    </location>
</feature>
<evidence type="ECO:0000313" key="9">
    <source>
        <dbReference type="EMBL" id="TDC53967.1"/>
    </source>
</evidence>
<dbReference type="AlphaFoldDB" id="A0A4R4RV19"/>
<dbReference type="PANTHER" id="PTHR43386">
    <property type="entry name" value="OLIGOPEPTIDE TRANSPORT SYSTEM PERMEASE PROTEIN APPC"/>
    <property type="match status" value="1"/>
</dbReference>
<comment type="similarity">
    <text evidence="7">Belongs to the binding-protein-dependent transport system permease family.</text>
</comment>
<dbReference type="InterPro" id="IPR050366">
    <property type="entry name" value="BP-dependent_transpt_permease"/>
</dbReference>
<evidence type="ECO:0000256" key="3">
    <source>
        <dbReference type="ARBA" id="ARBA00022475"/>
    </source>
</evidence>
<accession>A0A4R4RV19</accession>
<evidence type="ECO:0000256" key="2">
    <source>
        <dbReference type="ARBA" id="ARBA00022448"/>
    </source>
</evidence>
<dbReference type="RefSeq" id="WP_131979475.1">
    <property type="nucleotide sequence ID" value="NZ_SMKL01000006.1"/>
</dbReference>
<proteinExistence type="inferred from homology"/>
<dbReference type="GO" id="GO:0005886">
    <property type="term" value="C:plasma membrane"/>
    <property type="evidence" value="ECO:0007669"/>
    <property type="project" value="UniProtKB-SubCell"/>
</dbReference>
<evidence type="ECO:0000256" key="4">
    <source>
        <dbReference type="ARBA" id="ARBA00022692"/>
    </source>
</evidence>
<evidence type="ECO:0000256" key="5">
    <source>
        <dbReference type="ARBA" id="ARBA00022989"/>
    </source>
</evidence>
<keyword evidence="5 7" id="KW-1133">Transmembrane helix</keyword>
<feature type="transmembrane region" description="Helical" evidence="7">
    <location>
        <begin position="258"/>
        <end position="281"/>
    </location>
</feature>
<dbReference type="Gene3D" id="1.10.3720.10">
    <property type="entry name" value="MetI-like"/>
    <property type="match status" value="1"/>
</dbReference>
<dbReference type="Proteomes" id="UP000295621">
    <property type="component" value="Unassembled WGS sequence"/>
</dbReference>
<evidence type="ECO:0000256" key="7">
    <source>
        <dbReference type="RuleBase" id="RU363032"/>
    </source>
</evidence>
<reference evidence="9 10" key="1">
    <citation type="submission" date="2019-02" db="EMBL/GenBank/DDBJ databases">
        <title>Draft genome sequences of novel Actinobacteria.</title>
        <authorList>
            <person name="Sahin N."/>
            <person name="Ay H."/>
            <person name="Saygin H."/>
        </authorList>
    </citation>
    <scope>NUCLEOTIDE SEQUENCE [LARGE SCALE GENOMIC DNA]</scope>
    <source>
        <strain evidence="9 10">KC603</strain>
    </source>
</reference>
<keyword evidence="10" id="KW-1185">Reference proteome</keyword>
<dbReference type="PANTHER" id="PTHR43386:SF1">
    <property type="entry name" value="D,D-DIPEPTIDE TRANSPORT SYSTEM PERMEASE PROTEIN DDPC-RELATED"/>
    <property type="match status" value="1"/>
</dbReference>
<name>A0A4R4RV19_9ACTN</name>
<dbReference type="CDD" id="cd06261">
    <property type="entry name" value="TM_PBP2"/>
    <property type="match status" value="1"/>
</dbReference>
<dbReference type="PROSITE" id="PS50928">
    <property type="entry name" value="ABC_TM1"/>
    <property type="match status" value="1"/>
</dbReference>
<feature type="transmembrane region" description="Helical" evidence="7">
    <location>
        <begin position="136"/>
        <end position="165"/>
    </location>
</feature>
<protein>
    <submittedName>
        <fullName evidence="9">ABC transporter permease</fullName>
    </submittedName>
</protein>
<feature type="domain" description="ABC transmembrane type-1" evidence="8">
    <location>
        <begin position="91"/>
        <end position="281"/>
    </location>
</feature>
<keyword evidence="6 7" id="KW-0472">Membrane</keyword>
<evidence type="ECO:0000256" key="6">
    <source>
        <dbReference type="ARBA" id="ARBA00023136"/>
    </source>
</evidence>
<keyword evidence="3" id="KW-1003">Cell membrane</keyword>
<keyword evidence="2 7" id="KW-0813">Transport</keyword>
<sequence>MTAQSTLVSGFEADPPGRGFPPASRLRGPVAHWSALIVLLAMIVLLALPAIWTTSPTALDPSNALSPPSLDHPFGTDQVGRDIAARVLHGARLSALVAVASTLIALVAGGILGAAAATGPRWLSEIIMRVVDVGLAFPGILLAIVLAAAIGPHLSTTIIVLGVLFTPPMARVMRALVFKEYGEDYVLAARLTGTSRRRLVIFHISRNIALPVTVFITITMAEAIVAEAALSFIGAGIRPPAPSWGNIIRDGYTMISTGAWWISLFPGFAVLAAVFGLNRYSEMIGKHVRMR</sequence>
<evidence type="ECO:0000313" key="10">
    <source>
        <dbReference type="Proteomes" id="UP000295621"/>
    </source>
</evidence>
<dbReference type="OrthoDB" id="6637947at2"/>
<dbReference type="GO" id="GO:0055085">
    <property type="term" value="P:transmembrane transport"/>
    <property type="evidence" value="ECO:0007669"/>
    <property type="project" value="InterPro"/>
</dbReference>
<dbReference type="Pfam" id="PF00528">
    <property type="entry name" value="BPD_transp_1"/>
    <property type="match status" value="1"/>
</dbReference>
<keyword evidence="4 7" id="KW-0812">Transmembrane</keyword>
<comment type="subcellular location">
    <subcellularLocation>
        <location evidence="1 7">Cell membrane</location>
        <topology evidence="1 7">Multi-pass membrane protein</topology>
    </subcellularLocation>
</comment>
<dbReference type="InterPro" id="IPR035906">
    <property type="entry name" value="MetI-like_sf"/>
</dbReference>
<organism evidence="9 10">
    <name type="scientific">Jiangella ureilytica</name>
    <dbReference type="NCBI Taxonomy" id="2530374"/>
    <lineage>
        <taxon>Bacteria</taxon>
        <taxon>Bacillati</taxon>
        <taxon>Actinomycetota</taxon>
        <taxon>Actinomycetes</taxon>
        <taxon>Jiangellales</taxon>
        <taxon>Jiangellaceae</taxon>
        <taxon>Jiangella</taxon>
    </lineage>
</organism>
<dbReference type="EMBL" id="SMKL01000006">
    <property type="protein sequence ID" value="TDC53967.1"/>
    <property type="molecule type" value="Genomic_DNA"/>
</dbReference>
<dbReference type="SUPFAM" id="SSF161098">
    <property type="entry name" value="MetI-like"/>
    <property type="match status" value="1"/>
</dbReference>
<dbReference type="InterPro" id="IPR000515">
    <property type="entry name" value="MetI-like"/>
</dbReference>
<evidence type="ECO:0000256" key="1">
    <source>
        <dbReference type="ARBA" id="ARBA00004651"/>
    </source>
</evidence>
<feature type="transmembrane region" description="Helical" evidence="7">
    <location>
        <begin position="30"/>
        <end position="52"/>
    </location>
</feature>
<evidence type="ECO:0000259" key="8">
    <source>
        <dbReference type="PROSITE" id="PS50928"/>
    </source>
</evidence>
<feature type="transmembrane region" description="Helical" evidence="7">
    <location>
        <begin position="93"/>
        <end position="116"/>
    </location>
</feature>
<comment type="caution">
    <text evidence="9">The sequence shown here is derived from an EMBL/GenBank/DDBJ whole genome shotgun (WGS) entry which is preliminary data.</text>
</comment>
<gene>
    <name evidence="9" type="ORF">E1212_04035</name>
</gene>